<dbReference type="PANTHER" id="PTHR32108">
    <property type="entry name" value="DNA-DIRECTED RNA POLYMERASE SUBUNIT ALPHA"/>
    <property type="match status" value="1"/>
</dbReference>
<organism evidence="2 3">
    <name type="scientific">Rubroshorea leprosula</name>
    <dbReference type="NCBI Taxonomy" id="152421"/>
    <lineage>
        <taxon>Eukaryota</taxon>
        <taxon>Viridiplantae</taxon>
        <taxon>Streptophyta</taxon>
        <taxon>Embryophyta</taxon>
        <taxon>Tracheophyta</taxon>
        <taxon>Spermatophyta</taxon>
        <taxon>Magnoliopsida</taxon>
        <taxon>eudicotyledons</taxon>
        <taxon>Gunneridae</taxon>
        <taxon>Pentapetalae</taxon>
        <taxon>rosids</taxon>
        <taxon>malvids</taxon>
        <taxon>Malvales</taxon>
        <taxon>Dipterocarpaceae</taxon>
        <taxon>Rubroshorea</taxon>
    </lineage>
</organism>
<keyword evidence="3" id="KW-1185">Reference proteome</keyword>
<dbReference type="PANTHER" id="PTHR32108:SF9">
    <property type="entry name" value="REVERSE TRANSCRIPTASE RNASE H-LIKE DOMAIN-CONTAINING PROTEIN"/>
    <property type="match status" value="1"/>
</dbReference>
<feature type="coiled-coil region" evidence="1">
    <location>
        <begin position="2"/>
        <end position="36"/>
    </location>
</feature>
<proteinExistence type="predicted"/>
<name>A0AAV5KN99_9ROSI</name>
<evidence type="ECO:0000313" key="2">
    <source>
        <dbReference type="EMBL" id="GKV26011.1"/>
    </source>
</evidence>
<dbReference type="AlphaFoldDB" id="A0AAV5KN99"/>
<comment type="caution">
    <text evidence="2">The sequence shown here is derived from an EMBL/GenBank/DDBJ whole genome shotgun (WGS) entry which is preliminary data.</text>
</comment>
<sequence>MADEANLERGALENRAENMENTLKELMASFQSLQATLVTKAPLTTNPLFEGDVPMANLPMATFALTLEKGPMSSCPPNPTISGTSGTKPFIVNAGVAVVQSNENDQVKTQVVKPIIEMKTRQLKRSSRVSSPRKVAQNRKKENDIGTISAVYEAYRRNNQPPLRGQFKNSFQAPTYQLSIFTSQPRPLYASGINHPQQERARRHFDKLPLSYTEVFRQLVAAGLVILVPMMPVKPPFPTWYNPQARREHHSGSVRHHLENYLALRHRVQDLIDAKELQIASEPEVVGSNIAKNPLPTHDGPIEFPIEDISLMTRSGRSYGEGQCKGNESQKGIIIEEIHEEQVKKSVSEQEINDFLSILKRSKYSVVEQLNRNRTPVKVSILQLLLALETHQNALLKILNEAHVPRDIDMENFNNVIGTILAPNFINFTDDEIPEDGRGHGKALHISVEQSNIKPCKTTVRASDGTRKELAFNMLLGRPWIHMAGVVPFTLHQKLKYIVGDSLVTVNGEKDYAIYKATSVPYVKVDSQNQEVIYHSMEIVSTTYVAECMVLRTPDLSRVSKRVAKVMMENHFKVGKALGIGLQEIEEPIEVIDTLVGFGLGYRPTWKDWLWMITTKVERHRAKLEGRKPNEEQLHIPHIRVTFPKPTEVVCGYGIKPTDEALKKENLRIDWIPIAYNDEVIVEDASDDEDMGTFDLFKSFASTNDHGLSTSLDKLSICVIDEGMDDDKVILPTQSESLDS</sequence>
<dbReference type="Proteomes" id="UP001054252">
    <property type="component" value="Unassembled WGS sequence"/>
</dbReference>
<reference evidence="2 3" key="1">
    <citation type="journal article" date="2021" name="Commun. Biol.">
        <title>The genome of Shorea leprosula (Dipterocarpaceae) highlights the ecological relevance of drought in aseasonal tropical rainforests.</title>
        <authorList>
            <person name="Ng K.K.S."/>
            <person name="Kobayashi M.J."/>
            <person name="Fawcett J.A."/>
            <person name="Hatakeyama M."/>
            <person name="Paape T."/>
            <person name="Ng C.H."/>
            <person name="Ang C.C."/>
            <person name="Tnah L.H."/>
            <person name="Lee C.T."/>
            <person name="Nishiyama T."/>
            <person name="Sese J."/>
            <person name="O'Brien M.J."/>
            <person name="Copetti D."/>
            <person name="Mohd Noor M.I."/>
            <person name="Ong R.C."/>
            <person name="Putra M."/>
            <person name="Sireger I.Z."/>
            <person name="Indrioko S."/>
            <person name="Kosugi Y."/>
            <person name="Izuno A."/>
            <person name="Isagi Y."/>
            <person name="Lee S.L."/>
            <person name="Shimizu K.K."/>
        </authorList>
    </citation>
    <scope>NUCLEOTIDE SEQUENCE [LARGE SCALE GENOMIC DNA]</scope>
    <source>
        <strain evidence="2">214</strain>
    </source>
</reference>
<keyword evidence="1" id="KW-0175">Coiled coil</keyword>
<accession>A0AAV5KN99</accession>
<protein>
    <submittedName>
        <fullName evidence="2">Uncharacterized protein</fullName>
    </submittedName>
</protein>
<evidence type="ECO:0000256" key="1">
    <source>
        <dbReference type="SAM" id="Coils"/>
    </source>
</evidence>
<gene>
    <name evidence="2" type="ORF">SLEP1_g35373</name>
</gene>
<dbReference type="EMBL" id="BPVZ01000071">
    <property type="protein sequence ID" value="GKV26011.1"/>
    <property type="molecule type" value="Genomic_DNA"/>
</dbReference>
<evidence type="ECO:0000313" key="3">
    <source>
        <dbReference type="Proteomes" id="UP001054252"/>
    </source>
</evidence>